<dbReference type="AlphaFoldDB" id="A0A930UQZ7"/>
<protein>
    <submittedName>
        <fullName evidence="1">Uncharacterized protein</fullName>
    </submittedName>
</protein>
<sequence>MPFHWVASPKYIQQFRQLNEQSWAQHKGLIPTYTHVEHHFVDIISSNNTLMLYQLALTRRALLIYPVFV</sequence>
<organism evidence="1">
    <name type="scientific">Gallibacterium anatis</name>
    <dbReference type="NCBI Taxonomy" id="750"/>
    <lineage>
        <taxon>Bacteria</taxon>
        <taxon>Pseudomonadati</taxon>
        <taxon>Pseudomonadota</taxon>
        <taxon>Gammaproteobacteria</taxon>
        <taxon>Pasteurellales</taxon>
        <taxon>Pasteurellaceae</taxon>
        <taxon>Gallibacterium</taxon>
    </lineage>
</organism>
<gene>
    <name evidence="1" type="ORF">INT80_03480</name>
</gene>
<name>A0A930UQZ7_9PAST</name>
<accession>A0A930UQZ7</accession>
<proteinExistence type="predicted"/>
<comment type="caution">
    <text evidence="1">The sequence shown here is derived from an EMBL/GenBank/DDBJ whole genome shotgun (WGS) entry which is preliminary data.</text>
</comment>
<reference evidence="1" key="1">
    <citation type="submission" date="2020-11" db="EMBL/GenBank/DDBJ databases">
        <title>Gallibacterium anatis 1637, full genome, WGS.</title>
        <authorList>
            <person name="Laishevtcev A.I."/>
            <person name="Yakimova E.A."/>
            <person name="Petkovich D."/>
            <person name="Stepanova T.V."/>
            <person name="Kalendr R.S."/>
            <person name="Rubalsky E.O."/>
            <person name="Zulkarneev E.R."/>
            <person name="Aleshkin A.V."/>
        </authorList>
    </citation>
    <scope>NUCLEOTIDE SEQUENCE</scope>
    <source>
        <strain evidence="1">1637</strain>
    </source>
</reference>
<evidence type="ECO:0000313" key="1">
    <source>
        <dbReference type="EMBL" id="MBF4102347.1"/>
    </source>
</evidence>
<dbReference type="EMBL" id="JADION010000007">
    <property type="protein sequence ID" value="MBF4102347.1"/>
    <property type="molecule type" value="Genomic_DNA"/>
</dbReference>